<proteinExistence type="predicted"/>
<protein>
    <submittedName>
        <fullName evidence="1">Uncharacterized protein</fullName>
    </submittedName>
</protein>
<dbReference type="RefSeq" id="WP_045251952.1">
    <property type="nucleotide sequence ID" value="NZ_JYIT01000085.1"/>
</dbReference>
<gene>
    <name evidence="1" type="ORF">RL72_03296</name>
</gene>
<evidence type="ECO:0000313" key="1">
    <source>
        <dbReference type="EMBL" id="KJL18824.1"/>
    </source>
</evidence>
<dbReference type="Proteomes" id="UP000033448">
    <property type="component" value="Unassembled WGS sequence"/>
</dbReference>
<dbReference type="EMBL" id="JYIT01000085">
    <property type="protein sequence ID" value="KJL18824.1"/>
    <property type="molecule type" value="Genomic_DNA"/>
</dbReference>
<name>A0A0F0KEI0_9MICO</name>
<dbReference type="AlphaFoldDB" id="A0A0F0KEI0"/>
<reference evidence="1 2" key="1">
    <citation type="submission" date="2015-02" db="EMBL/GenBank/DDBJ databases">
        <title>Draft genome sequences of ten Microbacterium spp. with emphasis on heavy metal contaminated environments.</title>
        <authorList>
            <person name="Corretto E."/>
        </authorList>
    </citation>
    <scope>NUCLEOTIDE SEQUENCE [LARGE SCALE GENOMIC DNA]</scope>
    <source>
        <strain evidence="1 2">DSM 23848</strain>
    </source>
</reference>
<sequence length="66" mass="7158">MADAVLAIPNIEFAARHARGMYRYLRLPVSALGVAFLEFSKIDVETRPSSSTGFVTASRTALETPS</sequence>
<keyword evidence="2" id="KW-1185">Reference proteome</keyword>
<comment type="caution">
    <text evidence="1">The sequence shown here is derived from an EMBL/GenBank/DDBJ whole genome shotgun (WGS) entry which is preliminary data.</text>
</comment>
<evidence type="ECO:0000313" key="2">
    <source>
        <dbReference type="Proteomes" id="UP000033448"/>
    </source>
</evidence>
<accession>A0A0F0KEI0</accession>
<dbReference type="PATRIC" id="fig|582680.7.peg.3353"/>
<organism evidence="1 2">
    <name type="scientific">Microbacterium azadirachtae</name>
    <dbReference type="NCBI Taxonomy" id="582680"/>
    <lineage>
        <taxon>Bacteria</taxon>
        <taxon>Bacillati</taxon>
        <taxon>Actinomycetota</taxon>
        <taxon>Actinomycetes</taxon>
        <taxon>Micrococcales</taxon>
        <taxon>Microbacteriaceae</taxon>
        <taxon>Microbacterium</taxon>
    </lineage>
</organism>